<reference evidence="3 4" key="1">
    <citation type="journal article" date="2009" name="Stand. Genomic Sci.">
        <title>Complete genome sequence of Eggerthella lenta type strain (IPP VPI 0255).</title>
        <authorList>
            <person name="Saunders E."/>
            <person name="Pukall R."/>
            <person name="Abt B."/>
            <person name="Lapidus A."/>
            <person name="Glavina Del Rio T."/>
            <person name="Copeland A."/>
            <person name="Tice H."/>
            <person name="Cheng J.F."/>
            <person name="Lucas S."/>
            <person name="Chen F."/>
            <person name="Nolan M."/>
            <person name="Bruce D."/>
            <person name="Goodwin L."/>
            <person name="Pitluck S."/>
            <person name="Ivanova N."/>
            <person name="Mavromatis K."/>
            <person name="Ovchinnikova G."/>
            <person name="Pati A."/>
            <person name="Chen A."/>
            <person name="Palaniappan K."/>
            <person name="Land M."/>
            <person name="Hauser L."/>
            <person name="Chang Y.J."/>
            <person name="Jeffries C.D."/>
            <person name="Chain P."/>
            <person name="Meincke L."/>
            <person name="Sims D."/>
            <person name="Brettin T."/>
            <person name="Detter J.C."/>
            <person name="Goker M."/>
            <person name="Bristow J."/>
            <person name="Eisen J.A."/>
            <person name="Markowitz V."/>
            <person name="Hugenholtz P."/>
            <person name="Kyrpides N.C."/>
            <person name="Klenk H.P."/>
            <person name="Han C."/>
        </authorList>
    </citation>
    <scope>NUCLEOTIDE SEQUENCE [LARGE SCALE GENOMIC DNA]</scope>
    <source>
        <strain evidence="4">ATCC 25559 / DSM 2243 / CCUG 17323 / JCM 9979 / KCTC 3265 / NCTC 11813 / VPI 0255 / 1899 B</strain>
    </source>
</reference>
<evidence type="ECO:0000313" key="4">
    <source>
        <dbReference type="Proteomes" id="UP000001377"/>
    </source>
</evidence>
<dbReference type="PaxDb" id="479437-Elen_2601"/>
<dbReference type="RefSeq" id="WP_015761275.1">
    <property type="nucleotide sequence ID" value="NC_013204.1"/>
</dbReference>
<gene>
    <name evidence="3" type="ordered locus">Elen_2601</name>
</gene>
<dbReference type="BioCyc" id="ELEN479437:G1GFY-2623-MONOMER"/>
<accession>C8WLU0</accession>
<sequence length="351" mass="38890">MPRAKAADTVEVVEVEAEIIDGAEDQQKAELSVTNKPGSIEANFDALEEYVDGILEDYADWEPSADNAEDVKQCDREKKYLNGLASQLDTRRKAVKSEYLKPLDAFEARANSIRDKIKATAKRLDDVKKQADQAEKDAKYSALEAHYCEFAELLAPVVPYARLHDPKWLNKRPTLPQAIKELDAKVEKVANDWDSLKKRNLEFHDAAEAFFFEHLDLGAACTYNDKLVEDHRRIEELKREMAQEEEAQEAAPAQERPEPAPAPMPAPVPVSAPQPAPAPVVACAPQPMPAPMPEPVPPDAGPYVMVINLATLDQIQQIGRFSGSIGVTGVFKRGTLQEAYMREAGGVGYDR</sequence>
<dbReference type="eggNOG" id="ENOG5033B5D">
    <property type="taxonomic scope" value="Bacteria"/>
</dbReference>
<evidence type="ECO:0000256" key="1">
    <source>
        <dbReference type="SAM" id="Coils"/>
    </source>
</evidence>
<feature type="compositionally biased region" description="Pro residues" evidence="2">
    <location>
        <begin position="259"/>
        <end position="275"/>
    </location>
</feature>
<feature type="region of interest" description="Disordered" evidence="2">
    <location>
        <begin position="241"/>
        <end position="275"/>
    </location>
</feature>
<keyword evidence="1" id="KW-0175">Coiled coil</keyword>
<organism evidence="3 4">
    <name type="scientific">Eggerthella lenta (strain ATCC 25559 / DSM 2243 / CCUG 17323 / JCM 9979 / KCTC 3265 / NCTC 11813 / VPI 0255 / 1899 B)</name>
    <name type="common">Eubacterium lentum</name>
    <dbReference type="NCBI Taxonomy" id="479437"/>
    <lineage>
        <taxon>Bacteria</taxon>
        <taxon>Bacillati</taxon>
        <taxon>Actinomycetota</taxon>
        <taxon>Coriobacteriia</taxon>
        <taxon>Eggerthellales</taxon>
        <taxon>Eggerthellaceae</taxon>
        <taxon>Eggerthella</taxon>
    </lineage>
</organism>
<proteinExistence type="predicted"/>
<evidence type="ECO:0000313" key="3">
    <source>
        <dbReference type="EMBL" id="ACV56553.1"/>
    </source>
</evidence>
<dbReference type="OrthoDB" id="3192471at2"/>
<dbReference type="HOGENOM" id="CLU_939122_0_0_11"/>
<dbReference type="KEGG" id="ele:Elen_2601"/>
<keyword evidence="4" id="KW-1185">Reference proteome</keyword>
<dbReference type="AlphaFoldDB" id="C8WLU0"/>
<name>C8WLU0_EGGLE</name>
<dbReference type="Proteomes" id="UP000001377">
    <property type="component" value="Chromosome"/>
</dbReference>
<dbReference type="InterPro" id="IPR009785">
    <property type="entry name" value="Prophage_Lj928_Orf309"/>
</dbReference>
<protein>
    <recommendedName>
        <fullName evidence="5">DUF1351 domain-containing protein</fullName>
    </recommendedName>
</protein>
<evidence type="ECO:0000256" key="2">
    <source>
        <dbReference type="SAM" id="MobiDB-lite"/>
    </source>
</evidence>
<evidence type="ECO:0008006" key="5">
    <source>
        <dbReference type="Google" id="ProtNLM"/>
    </source>
</evidence>
<dbReference type="Pfam" id="PF07083">
    <property type="entry name" value="DUF1351"/>
    <property type="match status" value="1"/>
</dbReference>
<dbReference type="EMBL" id="CP001726">
    <property type="protein sequence ID" value="ACV56553.1"/>
    <property type="molecule type" value="Genomic_DNA"/>
</dbReference>
<feature type="coiled-coil region" evidence="1">
    <location>
        <begin position="103"/>
        <end position="137"/>
    </location>
</feature>
<dbReference type="STRING" id="479437.Elen_2601"/>